<keyword evidence="1" id="KW-0949">S-adenosyl-L-methionine</keyword>
<organism evidence="6">
    <name type="scientific">marine sediment metagenome</name>
    <dbReference type="NCBI Taxonomy" id="412755"/>
    <lineage>
        <taxon>unclassified sequences</taxon>
        <taxon>metagenomes</taxon>
        <taxon>ecological metagenomes</taxon>
    </lineage>
</organism>
<dbReference type="Pfam" id="PF04055">
    <property type="entry name" value="Radical_SAM"/>
    <property type="match status" value="1"/>
</dbReference>
<evidence type="ECO:0000256" key="1">
    <source>
        <dbReference type="ARBA" id="ARBA00022691"/>
    </source>
</evidence>
<evidence type="ECO:0000256" key="2">
    <source>
        <dbReference type="ARBA" id="ARBA00022723"/>
    </source>
</evidence>
<dbReference type="InterPro" id="IPR050377">
    <property type="entry name" value="Radical_SAM_PqqE_MftC-like"/>
</dbReference>
<evidence type="ECO:0000259" key="5">
    <source>
        <dbReference type="PROSITE" id="PS51918"/>
    </source>
</evidence>
<feature type="non-terminal residue" evidence="6">
    <location>
        <position position="202"/>
    </location>
</feature>
<dbReference type="InterPro" id="IPR007197">
    <property type="entry name" value="rSAM"/>
</dbReference>
<keyword evidence="2" id="KW-0479">Metal-binding</keyword>
<evidence type="ECO:0000256" key="4">
    <source>
        <dbReference type="ARBA" id="ARBA00023014"/>
    </source>
</evidence>
<dbReference type="Gene3D" id="3.20.20.70">
    <property type="entry name" value="Aldolase class I"/>
    <property type="match status" value="1"/>
</dbReference>
<dbReference type="PANTHER" id="PTHR11228">
    <property type="entry name" value="RADICAL SAM DOMAIN PROTEIN"/>
    <property type="match status" value="1"/>
</dbReference>
<dbReference type="SFLD" id="SFLDS00029">
    <property type="entry name" value="Radical_SAM"/>
    <property type="match status" value="1"/>
</dbReference>
<comment type="caution">
    <text evidence="6">The sequence shown here is derived from an EMBL/GenBank/DDBJ whole genome shotgun (WGS) entry which is preliminary data.</text>
</comment>
<evidence type="ECO:0000256" key="3">
    <source>
        <dbReference type="ARBA" id="ARBA00023004"/>
    </source>
</evidence>
<dbReference type="AlphaFoldDB" id="A0A0F9KLC9"/>
<dbReference type="InterPro" id="IPR058240">
    <property type="entry name" value="rSAM_sf"/>
</dbReference>
<dbReference type="GO" id="GO:0051536">
    <property type="term" value="F:iron-sulfur cluster binding"/>
    <property type="evidence" value="ECO:0007669"/>
    <property type="project" value="UniProtKB-KW"/>
</dbReference>
<sequence length="202" mass="23161">MITDRIDAITNIAPEYRGFSLPAPKSVKIELTGRCNYKCGFCALRMREKQPHGDIDFDLFKRITTEMREAGVEEIGVFFLGESTMSPMLVEAIQWCKSIGFPYVFLTTNGSMATERLVEACMVAGLDSLKFSVNNYDDEQFEKVIQVKPKLFRKSLENIKDAWFVREAGGYKTKLYASSIRYDGEQQEKMEELLLHHVLPYV</sequence>
<dbReference type="GO" id="GO:0003824">
    <property type="term" value="F:catalytic activity"/>
    <property type="evidence" value="ECO:0007669"/>
    <property type="project" value="InterPro"/>
</dbReference>
<dbReference type="CDD" id="cd01335">
    <property type="entry name" value="Radical_SAM"/>
    <property type="match status" value="1"/>
</dbReference>
<dbReference type="EMBL" id="LAZR01013221">
    <property type="protein sequence ID" value="KKM22973.1"/>
    <property type="molecule type" value="Genomic_DNA"/>
</dbReference>
<dbReference type="SFLD" id="SFLDG01067">
    <property type="entry name" value="SPASM/twitch_domain_containing"/>
    <property type="match status" value="1"/>
</dbReference>
<accession>A0A0F9KLC9</accession>
<name>A0A0F9KLC9_9ZZZZ</name>
<dbReference type="InterPro" id="IPR013785">
    <property type="entry name" value="Aldolase_TIM"/>
</dbReference>
<gene>
    <name evidence="6" type="ORF">LCGC14_1619860</name>
</gene>
<dbReference type="GO" id="GO:0046872">
    <property type="term" value="F:metal ion binding"/>
    <property type="evidence" value="ECO:0007669"/>
    <property type="project" value="UniProtKB-KW"/>
</dbReference>
<reference evidence="6" key="1">
    <citation type="journal article" date="2015" name="Nature">
        <title>Complex archaea that bridge the gap between prokaryotes and eukaryotes.</title>
        <authorList>
            <person name="Spang A."/>
            <person name="Saw J.H."/>
            <person name="Jorgensen S.L."/>
            <person name="Zaremba-Niedzwiedzka K."/>
            <person name="Martijn J."/>
            <person name="Lind A.E."/>
            <person name="van Eijk R."/>
            <person name="Schleper C."/>
            <person name="Guy L."/>
            <person name="Ettema T.J."/>
        </authorList>
    </citation>
    <scope>NUCLEOTIDE SEQUENCE</scope>
</reference>
<protein>
    <recommendedName>
        <fullName evidence="5">Radical SAM core domain-containing protein</fullName>
    </recommendedName>
</protein>
<evidence type="ECO:0000313" key="6">
    <source>
        <dbReference type="EMBL" id="KKM22973.1"/>
    </source>
</evidence>
<dbReference type="PROSITE" id="PS51918">
    <property type="entry name" value="RADICAL_SAM"/>
    <property type="match status" value="1"/>
</dbReference>
<dbReference type="SUPFAM" id="SSF102114">
    <property type="entry name" value="Radical SAM enzymes"/>
    <property type="match status" value="1"/>
</dbReference>
<proteinExistence type="predicted"/>
<feature type="domain" description="Radical SAM core" evidence="5">
    <location>
        <begin position="21"/>
        <end position="202"/>
    </location>
</feature>
<keyword evidence="4" id="KW-0411">Iron-sulfur</keyword>
<keyword evidence="3" id="KW-0408">Iron</keyword>
<dbReference type="PANTHER" id="PTHR11228:SF7">
    <property type="entry name" value="PQQA PEPTIDE CYCLASE"/>
    <property type="match status" value="1"/>
</dbReference>